<dbReference type="eggNOG" id="KOG1023">
    <property type="taxonomic scope" value="Eukaryota"/>
</dbReference>
<evidence type="ECO:0000256" key="5">
    <source>
        <dbReference type="ARBA" id="ARBA00023136"/>
    </source>
</evidence>
<evidence type="ECO:0000256" key="3">
    <source>
        <dbReference type="ARBA" id="ARBA00022741"/>
    </source>
</evidence>
<dbReference type="AlphaFoldDB" id="B8CAV8"/>
<dbReference type="STRING" id="35128.B8CAV8"/>
<evidence type="ECO:0000256" key="2">
    <source>
        <dbReference type="ARBA" id="ARBA00022692"/>
    </source>
</evidence>
<dbReference type="GO" id="GO:0009190">
    <property type="term" value="P:cyclic nucleotide biosynthetic process"/>
    <property type="evidence" value="ECO:0007669"/>
    <property type="project" value="InterPro"/>
</dbReference>
<dbReference type="InterPro" id="IPR001054">
    <property type="entry name" value="A/G_cyclase"/>
</dbReference>
<evidence type="ECO:0000256" key="4">
    <source>
        <dbReference type="ARBA" id="ARBA00022989"/>
    </source>
</evidence>
<accession>B8CAV8</accession>
<keyword evidence="9" id="KW-1185">Reference proteome</keyword>
<dbReference type="GO" id="GO:0016020">
    <property type="term" value="C:membrane"/>
    <property type="evidence" value="ECO:0007669"/>
    <property type="project" value="UniProtKB-SubCell"/>
</dbReference>
<dbReference type="RefSeq" id="XP_002293472.1">
    <property type="nucleotide sequence ID" value="XM_002293436.1"/>
</dbReference>
<dbReference type="GO" id="GO:0035556">
    <property type="term" value="P:intracellular signal transduction"/>
    <property type="evidence" value="ECO:0007669"/>
    <property type="project" value="InterPro"/>
</dbReference>
<dbReference type="EMBL" id="CM000648">
    <property type="protein sequence ID" value="EED89208.1"/>
    <property type="molecule type" value="Genomic_DNA"/>
</dbReference>
<proteinExistence type="predicted"/>
<reference evidence="8 9" key="2">
    <citation type="journal article" date="2008" name="Nature">
        <title>The Phaeodactylum genome reveals the evolutionary history of diatom genomes.</title>
        <authorList>
            <person name="Bowler C."/>
            <person name="Allen A.E."/>
            <person name="Badger J.H."/>
            <person name="Grimwood J."/>
            <person name="Jabbari K."/>
            <person name="Kuo A."/>
            <person name="Maheswari U."/>
            <person name="Martens C."/>
            <person name="Maumus F."/>
            <person name="Otillar R.P."/>
            <person name="Rayko E."/>
            <person name="Salamov A."/>
            <person name="Vandepoele K."/>
            <person name="Beszteri B."/>
            <person name="Gruber A."/>
            <person name="Heijde M."/>
            <person name="Katinka M."/>
            <person name="Mock T."/>
            <person name="Valentin K."/>
            <person name="Verret F."/>
            <person name="Berges J.A."/>
            <person name="Brownlee C."/>
            <person name="Cadoret J.P."/>
            <person name="Chiovitti A."/>
            <person name="Choi C.J."/>
            <person name="Coesel S."/>
            <person name="De Martino A."/>
            <person name="Detter J.C."/>
            <person name="Durkin C."/>
            <person name="Falciatore A."/>
            <person name="Fournet J."/>
            <person name="Haruta M."/>
            <person name="Huysman M.J."/>
            <person name="Jenkins B.D."/>
            <person name="Jiroutova K."/>
            <person name="Jorgensen R.E."/>
            <person name="Joubert Y."/>
            <person name="Kaplan A."/>
            <person name="Kroger N."/>
            <person name="Kroth P.G."/>
            <person name="La Roche J."/>
            <person name="Lindquist E."/>
            <person name="Lommer M."/>
            <person name="Martin-Jezequel V."/>
            <person name="Lopez P.J."/>
            <person name="Lucas S."/>
            <person name="Mangogna M."/>
            <person name="McGinnis K."/>
            <person name="Medlin L.K."/>
            <person name="Montsant A."/>
            <person name="Oudot-Le Secq M.P."/>
            <person name="Napoli C."/>
            <person name="Obornik M."/>
            <person name="Parker M.S."/>
            <person name="Petit J.L."/>
            <person name="Porcel B.M."/>
            <person name="Poulsen N."/>
            <person name="Robison M."/>
            <person name="Rychlewski L."/>
            <person name="Rynearson T.A."/>
            <person name="Schmutz J."/>
            <person name="Shapiro H."/>
            <person name="Siaut M."/>
            <person name="Stanley M."/>
            <person name="Sussman M.R."/>
            <person name="Taylor A.R."/>
            <person name="Vardi A."/>
            <person name="von Dassow P."/>
            <person name="Vyverman W."/>
            <person name="Willis A."/>
            <person name="Wyrwicz L.S."/>
            <person name="Rokhsar D.S."/>
            <person name="Weissenbach J."/>
            <person name="Armbrust E.V."/>
            <person name="Green B.R."/>
            <person name="Van de Peer Y."/>
            <person name="Grigoriev I.V."/>
        </authorList>
    </citation>
    <scope>NUCLEOTIDE SEQUENCE [LARGE SCALE GENOMIC DNA]</scope>
    <source>
        <strain evidence="8 9">CCMP1335</strain>
    </source>
</reference>
<keyword evidence="6" id="KW-0456">Lyase</keyword>
<reference evidence="8 9" key="1">
    <citation type="journal article" date="2004" name="Science">
        <title>The genome of the diatom Thalassiosira pseudonana: ecology, evolution, and metabolism.</title>
        <authorList>
            <person name="Armbrust E.V."/>
            <person name="Berges J.A."/>
            <person name="Bowler C."/>
            <person name="Green B.R."/>
            <person name="Martinez D."/>
            <person name="Putnam N.H."/>
            <person name="Zhou S."/>
            <person name="Allen A.E."/>
            <person name="Apt K.E."/>
            <person name="Bechner M."/>
            <person name="Brzezinski M.A."/>
            <person name="Chaal B.K."/>
            <person name="Chiovitti A."/>
            <person name="Davis A.K."/>
            <person name="Demarest M.S."/>
            <person name="Detter J.C."/>
            <person name="Glavina T."/>
            <person name="Goodstein D."/>
            <person name="Hadi M.Z."/>
            <person name="Hellsten U."/>
            <person name="Hildebrand M."/>
            <person name="Jenkins B.D."/>
            <person name="Jurka J."/>
            <person name="Kapitonov V.V."/>
            <person name="Kroger N."/>
            <person name="Lau W.W."/>
            <person name="Lane T.W."/>
            <person name="Larimer F.W."/>
            <person name="Lippmeier J.C."/>
            <person name="Lucas S."/>
            <person name="Medina M."/>
            <person name="Montsant A."/>
            <person name="Obornik M."/>
            <person name="Parker M.S."/>
            <person name="Palenik B."/>
            <person name="Pazour G.J."/>
            <person name="Richardson P.M."/>
            <person name="Rynearson T.A."/>
            <person name="Saito M.A."/>
            <person name="Schwartz D.C."/>
            <person name="Thamatrakoln K."/>
            <person name="Valentin K."/>
            <person name="Vardi A."/>
            <person name="Wilkerson F.P."/>
            <person name="Rokhsar D.S."/>
        </authorList>
    </citation>
    <scope>NUCLEOTIDE SEQUENCE [LARGE SCALE GENOMIC DNA]</scope>
    <source>
        <strain evidence="8 9">CCMP1335</strain>
    </source>
</reference>
<dbReference type="Gene3D" id="3.30.70.1230">
    <property type="entry name" value="Nucleotide cyclase"/>
    <property type="match status" value="1"/>
</dbReference>
<gene>
    <name evidence="8" type="ORF">THAPSDRAFT_263953</name>
</gene>
<dbReference type="InParanoid" id="B8CAV8"/>
<dbReference type="PROSITE" id="PS50125">
    <property type="entry name" value="GUANYLATE_CYCLASE_2"/>
    <property type="match status" value="1"/>
</dbReference>
<comment type="subcellular location">
    <subcellularLocation>
        <location evidence="1">Membrane</location>
    </subcellularLocation>
</comment>
<evidence type="ECO:0000259" key="7">
    <source>
        <dbReference type="PROSITE" id="PS50125"/>
    </source>
</evidence>
<name>B8CAV8_THAPS</name>
<dbReference type="GeneID" id="7450810"/>
<feature type="non-terminal residue" evidence="8">
    <location>
        <position position="217"/>
    </location>
</feature>
<organism evidence="8 9">
    <name type="scientific">Thalassiosira pseudonana</name>
    <name type="common">Marine diatom</name>
    <name type="synonym">Cyclotella nana</name>
    <dbReference type="NCBI Taxonomy" id="35128"/>
    <lineage>
        <taxon>Eukaryota</taxon>
        <taxon>Sar</taxon>
        <taxon>Stramenopiles</taxon>
        <taxon>Ochrophyta</taxon>
        <taxon>Bacillariophyta</taxon>
        <taxon>Coscinodiscophyceae</taxon>
        <taxon>Thalassiosirophycidae</taxon>
        <taxon>Thalassiosirales</taxon>
        <taxon>Thalassiosiraceae</taxon>
        <taxon>Thalassiosira</taxon>
    </lineage>
</organism>
<dbReference type="InterPro" id="IPR029787">
    <property type="entry name" value="Nucleotide_cyclase"/>
</dbReference>
<dbReference type="InterPro" id="IPR050401">
    <property type="entry name" value="Cyclic_nucleotide_synthase"/>
</dbReference>
<dbReference type="PANTHER" id="PTHR11920:SF335">
    <property type="entry name" value="GUANYLATE CYCLASE"/>
    <property type="match status" value="1"/>
</dbReference>
<dbReference type="CDD" id="cd07302">
    <property type="entry name" value="CHD"/>
    <property type="match status" value="1"/>
</dbReference>
<dbReference type="GO" id="GO:0016829">
    <property type="term" value="F:lyase activity"/>
    <property type="evidence" value="ECO:0007669"/>
    <property type="project" value="UniProtKB-KW"/>
</dbReference>
<dbReference type="OMA" id="HRIHISQ"/>
<keyword evidence="4" id="KW-1133">Transmembrane helix</keyword>
<evidence type="ECO:0000256" key="6">
    <source>
        <dbReference type="ARBA" id="ARBA00023239"/>
    </source>
</evidence>
<dbReference type="GO" id="GO:0000166">
    <property type="term" value="F:nucleotide binding"/>
    <property type="evidence" value="ECO:0007669"/>
    <property type="project" value="UniProtKB-KW"/>
</dbReference>
<protein>
    <submittedName>
        <fullName evidence="8">Guanylate cyclase</fullName>
    </submittedName>
</protein>
<keyword evidence="3" id="KW-0547">Nucleotide-binding</keyword>
<dbReference type="KEGG" id="tps:THAPSDRAFT_263953"/>
<dbReference type="SUPFAM" id="SSF55073">
    <property type="entry name" value="Nucleotide cyclase"/>
    <property type="match status" value="1"/>
</dbReference>
<feature type="domain" description="Guanylate cyclase" evidence="7">
    <location>
        <begin position="36"/>
        <end position="165"/>
    </location>
</feature>
<evidence type="ECO:0000313" key="9">
    <source>
        <dbReference type="Proteomes" id="UP000001449"/>
    </source>
</evidence>
<sequence length="217" mass="24404">VERQLHRNLLYKVMPRRAIAKLHRGQTVLEKFNLVTIFFSDIVGFTSMAGKMRPIQVMKMLNELYTELDKLVEKHQVYKVETIGDAYMVVGGAPDRVPAPLAAERVALFAIDAIELVKNFRTKDGDQIFIRAGLASGPTVAGVVGSAMPRYCFFGDTVNFASRMESTSKKMKIQVAEITYRLLQDAPNMTFDLKKRMEGDIAGVEIKGKGHQITYWV</sequence>
<dbReference type="PANTHER" id="PTHR11920">
    <property type="entry name" value="GUANYLYL CYCLASE"/>
    <property type="match status" value="1"/>
</dbReference>
<evidence type="ECO:0000256" key="1">
    <source>
        <dbReference type="ARBA" id="ARBA00004370"/>
    </source>
</evidence>
<dbReference type="Proteomes" id="UP000001449">
    <property type="component" value="Chromosome 13"/>
</dbReference>
<dbReference type="FunFam" id="3.30.70.1230:FF:000059">
    <property type="entry name" value="Guanylate cyclase"/>
    <property type="match status" value="1"/>
</dbReference>
<dbReference type="SMART" id="SM00044">
    <property type="entry name" value="CYCc"/>
    <property type="match status" value="1"/>
</dbReference>
<keyword evidence="2" id="KW-0812">Transmembrane</keyword>
<keyword evidence="5" id="KW-0472">Membrane</keyword>
<feature type="non-terminal residue" evidence="8">
    <location>
        <position position="1"/>
    </location>
</feature>
<dbReference type="Pfam" id="PF00211">
    <property type="entry name" value="Guanylate_cyc"/>
    <property type="match status" value="1"/>
</dbReference>
<evidence type="ECO:0000313" key="8">
    <source>
        <dbReference type="EMBL" id="EED89208.1"/>
    </source>
</evidence>
<dbReference type="HOGENOM" id="CLU_001072_6_1_1"/>
<dbReference type="PaxDb" id="35128-Thaps263953"/>